<dbReference type="InterPro" id="IPR000182">
    <property type="entry name" value="GNAT_dom"/>
</dbReference>
<comment type="catalytic activity">
    <reaction evidence="14">
        <text>N-terminal L-methionyl-L-asparaginyl-[protein] + acetyl-CoA = N-terminal N(alpha)-acetyl-L-methionyl-L-asparaginyl-[protein] + CoA + H(+)</text>
        <dbReference type="Rhea" id="RHEA:50484"/>
        <dbReference type="Rhea" id="RHEA-COMP:12694"/>
        <dbReference type="Rhea" id="RHEA-COMP:12695"/>
        <dbReference type="ChEBI" id="CHEBI:15378"/>
        <dbReference type="ChEBI" id="CHEBI:57287"/>
        <dbReference type="ChEBI" id="CHEBI:57288"/>
        <dbReference type="ChEBI" id="CHEBI:133356"/>
        <dbReference type="ChEBI" id="CHEBI:133358"/>
        <dbReference type="EC" id="2.3.1.254"/>
    </reaction>
</comment>
<dbReference type="EC" id="2.3.1.254" evidence="5"/>
<dbReference type="GO" id="GO:0031416">
    <property type="term" value="C:NatB complex"/>
    <property type="evidence" value="ECO:0000318"/>
    <property type="project" value="GO_Central"/>
</dbReference>
<evidence type="ECO:0000256" key="9">
    <source>
        <dbReference type="ARBA" id="ARBA00042702"/>
    </source>
</evidence>
<evidence type="ECO:0000256" key="7">
    <source>
        <dbReference type="ARBA" id="ARBA00041220"/>
    </source>
</evidence>
<accession>A0A2A6CR50</accession>
<dbReference type="CDD" id="cd04301">
    <property type="entry name" value="NAT_SF"/>
    <property type="match status" value="1"/>
</dbReference>
<organism evidence="17 18">
    <name type="scientific">Pristionchus pacificus</name>
    <name type="common">Parasitic nematode worm</name>
    <dbReference type="NCBI Taxonomy" id="54126"/>
    <lineage>
        <taxon>Eukaryota</taxon>
        <taxon>Metazoa</taxon>
        <taxon>Ecdysozoa</taxon>
        <taxon>Nematoda</taxon>
        <taxon>Chromadorea</taxon>
        <taxon>Rhabditida</taxon>
        <taxon>Rhabditina</taxon>
        <taxon>Diplogasteromorpha</taxon>
        <taxon>Diplogasteroidea</taxon>
        <taxon>Neodiplogasteridae</taxon>
        <taxon>Pristionchus</taxon>
    </lineage>
</organism>
<evidence type="ECO:0000256" key="5">
    <source>
        <dbReference type="ARBA" id="ARBA00039120"/>
    </source>
</evidence>
<dbReference type="GO" id="GO:0004596">
    <property type="term" value="F:protein-N-terminal amino-acid acetyltransferase activity"/>
    <property type="evidence" value="ECO:0000318"/>
    <property type="project" value="GO_Central"/>
</dbReference>
<evidence type="ECO:0000256" key="12">
    <source>
        <dbReference type="ARBA" id="ARBA00046112"/>
    </source>
</evidence>
<keyword evidence="1" id="KW-0808">Transferase</keyword>
<evidence type="ECO:0000256" key="6">
    <source>
        <dbReference type="ARBA" id="ARBA00039529"/>
    </source>
</evidence>
<evidence type="ECO:0000256" key="1">
    <source>
        <dbReference type="ARBA" id="ARBA00022679"/>
    </source>
</evidence>
<comment type="similarity">
    <text evidence="3">Belongs to the acetyltransferase family. ARD1 subfamily.</text>
</comment>
<dbReference type="PROSITE" id="PS51186">
    <property type="entry name" value="GNAT"/>
    <property type="match status" value="1"/>
</dbReference>
<comment type="function">
    <text evidence="12">Catalytic subunit of the NatB complex which catalyzes acetylation of the N-terminal methionine residues of peptides beginning with Met-Asp, Met-Glu, Met-Asn and Met-Gln. Proteins with cell cycle functions are overrepresented in the pool of NatB substrates. Required for maintaining the structure and function of actomyosin fibers and for proper cellular migration.</text>
</comment>
<dbReference type="Proteomes" id="UP000005239">
    <property type="component" value="Unassembled WGS sequence"/>
</dbReference>
<evidence type="ECO:0000256" key="15">
    <source>
        <dbReference type="ARBA" id="ARBA00048177"/>
    </source>
</evidence>
<protein>
    <recommendedName>
        <fullName evidence="6">N-alpha-acetyltransferase 20</fullName>
        <ecNumber evidence="5">2.3.1.254</ecNumber>
    </recommendedName>
    <alternativeName>
        <fullName evidence="10">Methionine N-acetyltransferase</fullName>
    </alternativeName>
    <alternativeName>
        <fullName evidence="7">N-acetyltransferase 5</fullName>
    </alternativeName>
    <alternativeName>
        <fullName evidence="11">N-terminal acetyltransferase B complex catalytic subunit NAA20</fullName>
    </alternativeName>
    <alternativeName>
        <fullName evidence="9">N-terminal acetyltransferase B complex catalytic subunit NAT5</fullName>
    </alternativeName>
    <alternativeName>
        <fullName evidence="8">NatB catalytic subunit</fullName>
    </alternativeName>
</protein>
<dbReference type="AlphaFoldDB" id="A0A2A6CR50"/>
<comment type="catalytic activity">
    <reaction evidence="13">
        <text>N-terminal L-methionyl-L-aspartyl-[protein] + acetyl-CoA = N-terminal N(alpha)-acetyl-L-methionyl-L-aspartyl-[protein] + CoA + H(+)</text>
        <dbReference type="Rhea" id="RHEA:50480"/>
        <dbReference type="Rhea" id="RHEA-COMP:12692"/>
        <dbReference type="Rhea" id="RHEA-COMP:12693"/>
        <dbReference type="ChEBI" id="CHEBI:15378"/>
        <dbReference type="ChEBI" id="CHEBI:57287"/>
        <dbReference type="ChEBI" id="CHEBI:57288"/>
        <dbReference type="ChEBI" id="CHEBI:133045"/>
        <dbReference type="ChEBI" id="CHEBI:133063"/>
        <dbReference type="EC" id="2.3.1.254"/>
    </reaction>
</comment>
<evidence type="ECO:0000313" key="18">
    <source>
        <dbReference type="Proteomes" id="UP000005239"/>
    </source>
</evidence>
<evidence type="ECO:0000256" key="3">
    <source>
        <dbReference type="ARBA" id="ARBA00025786"/>
    </source>
</evidence>
<dbReference type="GO" id="GO:0032956">
    <property type="term" value="P:regulation of actin cytoskeleton organization"/>
    <property type="evidence" value="ECO:0000318"/>
    <property type="project" value="GO_Central"/>
</dbReference>
<evidence type="ECO:0000256" key="2">
    <source>
        <dbReference type="ARBA" id="ARBA00023315"/>
    </source>
</evidence>
<accession>A0A8R1YGL7</accession>
<dbReference type="PANTHER" id="PTHR45910:SF1">
    <property type="entry name" value="N-ALPHA-ACETYLTRANSFERASE 20"/>
    <property type="match status" value="1"/>
</dbReference>
<reference evidence="17" key="2">
    <citation type="submission" date="2022-06" db="UniProtKB">
        <authorList>
            <consortium name="EnsemblMetazoa"/>
        </authorList>
    </citation>
    <scope>IDENTIFICATION</scope>
    <source>
        <strain evidence="17">PS312</strain>
    </source>
</reference>
<dbReference type="GO" id="GO:0120518">
    <property type="term" value="F:protein N-terminal-methionine acetyltransferase activity"/>
    <property type="evidence" value="ECO:0007669"/>
    <property type="project" value="UniProtKB-EC"/>
</dbReference>
<evidence type="ECO:0000256" key="14">
    <source>
        <dbReference type="ARBA" id="ARBA00047402"/>
    </source>
</evidence>
<dbReference type="InterPro" id="IPR051646">
    <property type="entry name" value="NatB_acetyltransferase_subunit"/>
</dbReference>
<dbReference type="InterPro" id="IPR016181">
    <property type="entry name" value="Acyl_CoA_acyltransferase"/>
</dbReference>
<evidence type="ECO:0000313" key="17">
    <source>
        <dbReference type="EnsemblMetazoa" id="PPA10360.1"/>
    </source>
</evidence>
<dbReference type="SUPFAM" id="SSF55729">
    <property type="entry name" value="Acyl-CoA N-acyltransferases (Nat)"/>
    <property type="match status" value="1"/>
</dbReference>
<comment type="subunit">
    <text evidence="4">Component of the N-terminal acetyltransferase B (NatB) complex which is composed of NAA20 and NAA25.</text>
</comment>
<comment type="catalytic activity">
    <reaction evidence="15">
        <text>N-terminal L-methionyl-L-glutaminyl-[protein] + acetyl-CoA = N-terminal N(alpha)-acetyl-L-methionyl-L-glutaminyl-[protein] + CoA + H(+)</text>
        <dbReference type="Rhea" id="RHEA:50492"/>
        <dbReference type="Rhea" id="RHEA-COMP:12698"/>
        <dbReference type="Rhea" id="RHEA-COMP:12699"/>
        <dbReference type="ChEBI" id="CHEBI:15378"/>
        <dbReference type="ChEBI" id="CHEBI:57287"/>
        <dbReference type="ChEBI" id="CHEBI:57288"/>
        <dbReference type="ChEBI" id="CHEBI:133361"/>
        <dbReference type="ChEBI" id="CHEBI:133362"/>
        <dbReference type="EC" id="2.3.1.254"/>
    </reaction>
</comment>
<evidence type="ECO:0000256" key="16">
    <source>
        <dbReference type="ARBA" id="ARBA00048890"/>
    </source>
</evidence>
<comment type="catalytic activity">
    <reaction evidence="16">
        <text>N-terminal L-methionyl-L-glutamyl-[protein] + acetyl-CoA = N-terminal N(alpha)-acetyl-L-methionyl-L-glutamyl-[protein] + CoA + H(+)</text>
        <dbReference type="Rhea" id="RHEA:50488"/>
        <dbReference type="Rhea" id="RHEA-COMP:12696"/>
        <dbReference type="Rhea" id="RHEA-COMP:12697"/>
        <dbReference type="ChEBI" id="CHEBI:15378"/>
        <dbReference type="ChEBI" id="CHEBI:57287"/>
        <dbReference type="ChEBI" id="CHEBI:57288"/>
        <dbReference type="ChEBI" id="CHEBI:133359"/>
        <dbReference type="ChEBI" id="CHEBI:133360"/>
        <dbReference type="EC" id="2.3.1.254"/>
    </reaction>
</comment>
<keyword evidence="2" id="KW-0012">Acyltransferase</keyword>
<gene>
    <name evidence="17" type="primary">WBGene00099914</name>
</gene>
<reference evidence="18" key="1">
    <citation type="journal article" date="2008" name="Nat. Genet.">
        <title>The Pristionchus pacificus genome provides a unique perspective on nematode lifestyle and parasitism.</title>
        <authorList>
            <person name="Dieterich C."/>
            <person name="Clifton S.W."/>
            <person name="Schuster L.N."/>
            <person name="Chinwalla A."/>
            <person name="Delehaunty K."/>
            <person name="Dinkelacker I."/>
            <person name="Fulton L."/>
            <person name="Fulton R."/>
            <person name="Godfrey J."/>
            <person name="Minx P."/>
            <person name="Mitreva M."/>
            <person name="Roeseler W."/>
            <person name="Tian H."/>
            <person name="Witte H."/>
            <person name="Yang S.P."/>
            <person name="Wilson R.K."/>
            <person name="Sommer R.J."/>
        </authorList>
    </citation>
    <scope>NUCLEOTIDE SEQUENCE [LARGE SCALE GENOMIC DNA]</scope>
    <source>
        <strain evidence="18">PS312</strain>
    </source>
</reference>
<dbReference type="Pfam" id="PF00583">
    <property type="entry name" value="Acetyltransf_1"/>
    <property type="match status" value="1"/>
</dbReference>
<sequence length="314" mass="35817">MVTARTVKEWGAFGALIVTMHWAYYKIQANPSLVQPHERQELFYVRWLKNAIPALKDFGVQEDPSKHGGKHENVDPLTETYGFNFYLSYLINWPEYFQIVEHPAGPIMGYIMGKSEGRNDQWHGHVTALSIAPEFRRIGLAGRLMDGLEQISEEKNTFFVDLFVRVSNEVCVYFRLPNHSLVAVALYKSLGYVVYREIINYYGGSNEENAYVSHMGEESSARTVLTSEKEDNQLRRRDTHQAAIPSLQYATLGASTLLFLRAFNTLITHRQRGQTIVYSAGFLGLSIANEFSIFPFSLVPKKKTEECGGEEKRE</sequence>
<dbReference type="PANTHER" id="PTHR45910">
    <property type="entry name" value="N-ALPHA-ACETYLTRANSFERASE 20"/>
    <property type="match status" value="1"/>
</dbReference>
<evidence type="ECO:0000256" key="11">
    <source>
        <dbReference type="ARBA" id="ARBA00042743"/>
    </source>
</evidence>
<name>A0A2A6CR50_PRIPA</name>
<evidence type="ECO:0000256" key="10">
    <source>
        <dbReference type="ARBA" id="ARBA00042723"/>
    </source>
</evidence>
<dbReference type="EnsemblMetazoa" id="PPA10360.1">
    <property type="protein sequence ID" value="PPA10360.1"/>
    <property type="gene ID" value="WBGene00099914"/>
</dbReference>
<evidence type="ECO:0000256" key="8">
    <source>
        <dbReference type="ARBA" id="ARBA00042295"/>
    </source>
</evidence>
<keyword evidence="18" id="KW-1185">Reference proteome</keyword>
<evidence type="ECO:0000256" key="13">
    <source>
        <dbReference type="ARBA" id="ARBA00047385"/>
    </source>
</evidence>
<proteinExistence type="inferred from homology"/>
<evidence type="ECO:0000256" key="4">
    <source>
        <dbReference type="ARBA" id="ARBA00038748"/>
    </source>
</evidence>
<dbReference type="Gene3D" id="3.40.630.30">
    <property type="match status" value="1"/>
</dbReference>